<dbReference type="Pfam" id="PF06985">
    <property type="entry name" value="HET"/>
    <property type="match status" value="1"/>
</dbReference>
<dbReference type="PANTHER" id="PTHR33112:SF16">
    <property type="entry name" value="HETEROKARYON INCOMPATIBILITY DOMAIN-CONTAINING PROTEIN"/>
    <property type="match status" value="1"/>
</dbReference>
<organism evidence="2 3">
    <name type="scientific">Trametes pubescens</name>
    <name type="common">White-rot fungus</name>
    <dbReference type="NCBI Taxonomy" id="154538"/>
    <lineage>
        <taxon>Eukaryota</taxon>
        <taxon>Fungi</taxon>
        <taxon>Dikarya</taxon>
        <taxon>Basidiomycota</taxon>
        <taxon>Agaricomycotina</taxon>
        <taxon>Agaricomycetes</taxon>
        <taxon>Polyporales</taxon>
        <taxon>Polyporaceae</taxon>
        <taxon>Trametes</taxon>
    </lineage>
</organism>
<reference evidence="2 3" key="1">
    <citation type="submission" date="2016-10" db="EMBL/GenBank/DDBJ databases">
        <title>Genome sequence of the basidiomycete white-rot fungus Trametes pubescens.</title>
        <authorList>
            <person name="Makela M.R."/>
            <person name="Granchi Z."/>
            <person name="Peng M."/>
            <person name="De Vries R.P."/>
            <person name="Grigoriev I."/>
            <person name="Riley R."/>
            <person name="Hilden K."/>
        </authorList>
    </citation>
    <scope>NUCLEOTIDE SEQUENCE [LARGE SCALE GENOMIC DNA]</scope>
    <source>
        <strain evidence="2 3">FBCC735</strain>
    </source>
</reference>
<feature type="domain" description="Heterokaryon incompatibility" evidence="1">
    <location>
        <begin position="72"/>
        <end position="160"/>
    </location>
</feature>
<dbReference type="Proteomes" id="UP000184267">
    <property type="component" value="Unassembled WGS sequence"/>
</dbReference>
<name>A0A1M2VK42_TRAPU</name>
<proteinExistence type="predicted"/>
<evidence type="ECO:0000259" key="1">
    <source>
        <dbReference type="Pfam" id="PF06985"/>
    </source>
</evidence>
<dbReference type="AlphaFoldDB" id="A0A1M2VK42"/>
<sequence>MANAVPWKAADDSTIILELPLDTTSANEIDLTSIATPERFRAVDCAALSDQANPVLRIHEFDAFGLSRIKFCAISYIWKGNPGREPGEARGSMVVEGARDGDPISLDVLHHASIATINAKLSYLWLDRLCIMQTHRDDKAWQIQRMFDIYKQSGVCLVLPGGVGRLVGLDEETEWILRAWTLQEAIVSPVTQVLFSIAGLPVPAESTMGVLIIDRSHPYGDCIANYVVHGFSATADLRTLLRAIRVPSSNPHFKFHPMDASVPMVPRIFGDLDVRRRELLALADAADTVWSGNFWSRQALWQSSFLRTSKRPVDMVLSIMGLFGISLDPRHYRSDDRIPATIALAQEYLRKGGQAEWLIAGWNEPPDRRLSSFPQLPETTVAAPPRFSAARRDVAREADNSVHLDIRLRFSSQQAPYGSMDNDGYFHFAAKAIRVVKSSLSAPSSIMLGGAPESQTIAALDGTQWVLRSDEGLGLPETSTTNADKEERVLYVAVLGTGSRRNDTTGWDKYSRAVLLRQHAPRKYHRLPVFFELALSVAEGWRTIDLNMGPVID</sequence>
<comment type="caution">
    <text evidence="2">The sequence shown here is derived from an EMBL/GenBank/DDBJ whole genome shotgun (WGS) entry which is preliminary data.</text>
</comment>
<evidence type="ECO:0000313" key="2">
    <source>
        <dbReference type="EMBL" id="OJT07937.1"/>
    </source>
</evidence>
<dbReference type="InterPro" id="IPR010730">
    <property type="entry name" value="HET"/>
</dbReference>
<evidence type="ECO:0000313" key="3">
    <source>
        <dbReference type="Proteomes" id="UP000184267"/>
    </source>
</evidence>
<dbReference type="PANTHER" id="PTHR33112">
    <property type="entry name" value="DOMAIN PROTEIN, PUTATIVE-RELATED"/>
    <property type="match status" value="1"/>
</dbReference>
<dbReference type="STRING" id="154538.A0A1M2VK42"/>
<dbReference type="OrthoDB" id="5122891at2759"/>
<accession>A0A1M2VK42</accession>
<gene>
    <name evidence="2" type="ORF">TRAPUB_1148</name>
</gene>
<protein>
    <recommendedName>
        <fullName evidence="1">Heterokaryon incompatibility domain-containing protein</fullName>
    </recommendedName>
</protein>
<dbReference type="OMA" id="QRMFDIY"/>
<keyword evidence="3" id="KW-1185">Reference proteome</keyword>
<dbReference type="EMBL" id="MNAD01001097">
    <property type="protein sequence ID" value="OJT07937.1"/>
    <property type="molecule type" value="Genomic_DNA"/>
</dbReference>